<dbReference type="InterPro" id="IPR014807">
    <property type="entry name" value="Coa1"/>
</dbReference>
<dbReference type="RefSeq" id="WP_206722521.1">
    <property type="nucleotide sequence ID" value="NZ_CP071090.1"/>
</dbReference>
<keyword evidence="3" id="KW-1185">Reference proteome</keyword>
<sequence>MPLLHRDSAWKSWLVAAGVVLGGLGCFAGGVAWALRTLYRGMEQELRRDDVHRLALHAAEASPRATELLGTPLSLSTLTLRAHGTTPEAGLVDFDMDVAGPRGHGVLQVQVTYTPRVWTLRRLVLRPESGSDVELPAEGSTPAHPPD</sequence>
<evidence type="ECO:0000256" key="1">
    <source>
        <dbReference type="SAM" id="Phobius"/>
    </source>
</evidence>
<accession>A0ABX7NU74</accession>
<reference evidence="2 3" key="1">
    <citation type="submission" date="2021-02" db="EMBL/GenBank/DDBJ databases">
        <title>De Novo genome assembly of isolated myxobacteria.</title>
        <authorList>
            <person name="Stevens D.C."/>
        </authorList>
    </citation>
    <scope>NUCLEOTIDE SEQUENCE [LARGE SCALE GENOMIC DNA]</scope>
    <source>
        <strain evidence="3">SCPEA02</strain>
    </source>
</reference>
<proteinExistence type="predicted"/>
<dbReference type="PROSITE" id="PS51257">
    <property type="entry name" value="PROKAR_LIPOPROTEIN"/>
    <property type="match status" value="1"/>
</dbReference>
<name>A0ABX7NU74_9BACT</name>
<keyword evidence="1" id="KW-1133">Transmembrane helix</keyword>
<keyword evidence="1" id="KW-0812">Transmembrane</keyword>
<protein>
    <submittedName>
        <fullName evidence="2">Uncharacterized protein</fullName>
    </submittedName>
</protein>
<dbReference type="Proteomes" id="UP000662747">
    <property type="component" value="Chromosome"/>
</dbReference>
<evidence type="ECO:0000313" key="3">
    <source>
        <dbReference type="Proteomes" id="UP000662747"/>
    </source>
</evidence>
<keyword evidence="1" id="KW-0472">Membrane</keyword>
<dbReference type="EMBL" id="CP071090">
    <property type="protein sequence ID" value="QSQ20941.1"/>
    <property type="molecule type" value="Genomic_DNA"/>
</dbReference>
<feature type="transmembrane region" description="Helical" evidence="1">
    <location>
        <begin position="12"/>
        <end position="35"/>
    </location>
</feature>
<gene>
    <name evidence="2" type="ORF">JY651_37840</name>
</gene>
<organism evidence="2 3">
    <name type="scientific">Pyxidicoccus parkwayensis</name>
    <dbReference type="NCBI Taxonomy" id="2813578"/>
    <lineage>
        <taxon>Bacteria</taxon>
        <taxon>Pseudomonadati</taxon>
        <taxon>Myxococcota</taxon>
        <taxon>Myxococcia</taxon>
        <taxon>Myxococcales</taxon>
        <taxon>Cystobacterineae</taxon>
        <taxon>Myxococcaceae</taxon>
        <taxon>Pyxidicoccus</taxon>
    </lineage>
</organism>
<evidence type="ECO:0000313" key="2">
    <source>
        <dbReference type="EMBL" id="QSQ20941.1"/>
    </source>
</evidence>
<dbReference type="Pfam" id="PF08695">
    <property type="entry name" value="Coa1"/>
    <property type="match status" value="1"/>
</dbReference>